<accession>A0A7Z3BMH2</accession>
<dbReference type="EMBL" id="CP048833">
    <property type="protein sequence ID" value="QJP09052.1"/>
    <property type="molecule type" value="Genomic_DNA"/>
</dbReference>
<name>A0A7Z3BMH2_9PSED</name>
<organism evidence="1 2">
    <name type="scientific">Pseudomonas multiresinivorans</name>
    <dbReference type="NCBI Taxonomy" id="95301"/>
    <lineage>
        <taxon>Bacteria</taxon>
        <taxon>Pseudomonadati</taxon>
        <taxon>Pseudomonadota</taxon>
        <taxon>Gammaproteobacteria</taxon>
        <taxon>Pseudomonadales</taxon>
        <taxon>Pseudomonadaceae</taxon>
        <taxon>Pseudomonas</taxon>
    </lineage>
</organism>
<evidence type="ECO:0000313" key="1">
    <source>
        <dbReference type="EMBL" id="QJP09052.1"/>
    </source>
</evidence>
<proteinExistence type="predicted"/>
<dbReference type="RefSeq" id="WP_169938685.1">
    <property type="nucleotide sequence ID" value="NZ_CP048833.1"/>
</dbReference>
<reference evidence="1 2" key="1">
    <citation type="submission" date="2020-02" db="EMBL/GenBank/DDBJ databases">
        <title>Complete genome sequence of Pseudomonas multiresinivorans ORNL1.</title>
        <authorList>
            <person name="Podar M."/>
        </authorList>
    </citation>
    <scope>NUCLEOTIDE SEQUENCE [LARGE SCALE GENOMIC DNA]</scope>
    <source>
        <strain evidence="2">populi</strain>
    </source>
</reference>
<dbReference type="Proteomes" id="UP000502549">
    <property type="component" value="Chromosome"/>
</dbReference>
<protein>
    <submittedName>
        <fullName evidence="1">Uncharacterized protein</fullName>
    </submittedName>
</protein>
<gene>
    <name evidence="1" type="ORF">G4G71_14640</name>
</gene>
<keyword evidence="2" id="KW-1185">Reference proteome</keyword>
<sequence length="138" mass="15235">MFTDKDLAQAMLALMVSSGLINQDELELLRQGSTENDVRETLGAIRMNRAFARYWAALGVWMQANGGDQGSTSGTQVPGRDKSLKLDLSAKSLYEDTFGGVNRYISSATFSPIKAISNHMRFVNFYLHEEDSESDSGD</sequence>
<evidence type="ECO:0000313" key="2">
    <source>
        <dbReference type="Proteomes" id="UP000502549"/>
    </source>
</evidence>
<dbReference type="AlphaFoldDB" id="A0A7Z3BMH2"/>
<dbReference type="KEGG" id="pmui:G4G71_14640"/>